<comment type="caution">
    <text evidence="1">The sequence shown here is derived from an EMBL/GenBank/DDBJ whole genome shotgun (WGS) entry which is preliminary data.</text>
</comment>
<sequence length="134" mass="14636">MQTLTVTPKLRAFVGGAFYPTGFSLVMYPSEDEALEIARRLTDHLFRIDDIFLVPPQVVLQEIAPTVDASNKPLPSMGSDGSIARSLVELAEQGHVGLMVRTSNDQEITALRGVIANSNYSFAKAYHSLAIEDL</sequence>
<proteinExistence type="predicted"/>
<protein>
    <submittedName>
        <fullName evidence="1">Uncharacterized protein</fullName>
    </submittedName>
</protein>
<name>A0ABR6RJL4_9BURK</name>
<gene>
    <name evidence="1" type="ORF">HNP33_003483</name>
</gene>
<reference evidence="1 2" key="1">
    <citation type="submission" date="2020-08" db="EMBL/GenBank/DDBJ databases">
        <title>Functional genomics of gut bacteria from endangered species of beetles.</title>
        <authorList>
            <person name="Carlos-Shanley C."/>
        </authorList>
    </citation>
    <scope>NUCLEOTIDE SEQUENCE [LARGE SCALE GENOMIC DNA]</scope>
    <source>
        <strain evidence="1 2">S00124</strain>
    </source>
</reference>
<accession>A0ABR6RJL4</accession>
<evidence type="ECO:0000313" key="2">
    <source>
        <dbReference type="Proteomes" id="UP000562492"/>
    </source>
</evidence>
<dbReference type="EMBL" id="JACHKZ010000028">
    <property type="protein sequence ID" value="MBB6579371.1"/>
    <property type="molecule type" value="Genomic_DNA"/>
</dbReference>
<organism evidence="1 2">
    <name type="scientific">Comamonas odontotermitis</name>
    <dbReference type="NCBI Taxonomy" id="379895"/>
    <lineage>
        <taxon>Bacteria</taxon>
        <taxon>Pseudomonadati</taxon>
        <taxon>Pseudomonadota</taxon>
        <taxon>Betaproteobacteria</taxon>
        <taxon>Burkholderiales</taxon>
        <taxon>Comamonadaceae</taxon>
        <taxon>Comamonas</taxon>
    </lineage>
</organism>
<keyword evidence="2" id="KW-1185">Reference proteome</keyword>
<dbReference type="RefSeq" id="WP_184710668.1">
    <property type="nucleotide sequence ID" value="NZ_JACHKZ010000028.1"/>
</dbReference>
<evidence type="ECO:0000313" key="1">
    <source>
        <dbReference type="EMBL" id="MBB6579371.1"/>
    </source>
</evidence>
<dbReference type="Proteomes" id="UP000562492">
    <property type="component" value="Unassembled WGS sequence"/>
</dbReference>